<protein>
    <submittedName>
        <fullName evidence="2">Uncharacterized protein</fullName>
    </submittedName>
</protein>
<gene>
    <name evidence="2" type="ORF">DAEQUDRAFT_759947</name>
</gene>
<evidence type="ECO:0000256" key="1">
    <source>
        <dbReference type="SAM" id="MobiDB-lite"/>
    </source>
</evidence>
<feature type="compositionally biased region" description="Basic and acidic residues" evidence="1">
    <location>
        <begin position="1"/>
        <end position="10"/>
    </location>
</feature>
<dbReference type="AlphaFoldDB" id="A0A165LGE7"/>
<name>A0A165LGE7_9APHY</name>
<feature type="compositionally biased region" description="Polar residues" evidence="1">
    <location>
        <begin position="88"/>
        <end position="106"/>
    </location>
</feature>
<sequence>MDMDGLKVEVYDDEDLMVPSESEEDGDDSSDEGNDEDSHGDSDENSNEDSDGGSDESGGEDTESDDTTVTDDGPSKLDMFTDGYMPSPMTTSSASYLDGNRTINKI</sequence>
<accession>A0A165LGE7</accession>
<feature type="compositionally biased region" description="Acidic residues" evidence="1">
    <location>
        <begin position="11"/>
        <end position="35"/>
    </location>
</feature>
<keyword evidence="3" id="KW-1185">Reference proteome</keyword>
<reference evidence="2 3" key="1">
    <citation type="journal article" date="2016" name="Mol. Biol. Evol.">
        <title>Comparative Genomics of Early-Diverging Mushroom-Forming Fungi Provides Insights into the Origins of Lignocellulose Decay Capabilities.</title>
        <authorList>
            <person name="Nagy L.G."/>
            <person name="Riley R."/>
            <person name="Tritt A."/>
            <person name="Adam C."/>
            <person name="Daum C."/>
            <person name="Floudas D."/>
            <person name="Sun H."/>
            <person name="Yadav J.S."/>
            <person name="Pangilinan J."/>
            <person name="Larsson K.H."/>
            <person name="Matsuura K."/>
            <person name="Barry K."/>
            <person name="Labutti K."/>
            <person name="Kuo R."/>
            <person name="Ohm R.A."/>
            <person name="Bhattacharya S.S."/>
            <person name="Shirouzu T."/>
            <person name="Yoshinaga Y."/>
            <person name="Martin F.M."/>
            <person name="Grigoriev I.V."/>
            <person name="Hibbett D.S."/>
        </authorList>
    </citation>
    <scope>NUCLEOTIDE SEQUENCE [LARGE SCALE GENOMIC DNA]</scope>
    <source>
        <strain evidence="2 3">L-15889</strain>
    </source>
</reference>
<dbReference type="EMBL" id="KV429130">
    <property type="protein sequence ID" value="KZT64383.1"/>
    <property type="molecule type" value="Genomic_DNA"/>
</dbReference>
<evidence type="ECO:0000313" key="2">
    <source>
        <dbReference type="EMBL" id="KZT64383.1"/>
    </source>
</evidence>
<evidence type="ECO:0000313" key="3">
    <source>
        <dbReference type="Proteomes" id="UP000076727"/>
    </source>
</evidence>
<feature type="region of interest" description="Disordered" evidence="1">
    <location>
        <begin position="1"/>
        <end position="106"/>
    </location>
</feature>
<organism evidence="2 3">
    <name type="scientific">Daedalea quercina L-15889</name>
    <dbReference type="NCBI Taxonomy" id="1314783"/>
    <lineage>
        <taxon>Eukaryota</taxon>
        <taxon>Fungi</taxon>
        <taxon>Dikarya</taxon>
        <taxon>Basidiomycota</taxon>
        <taxon>Agaricomycotina</taxon>
        <taxon>Agaricomycetes</taxon>
        <taxon>Polyporales</taxon>
        <taxon>Fomitopsis</taxon>
    </lineage>
</organism>
<proteinExistence type="predicted"/>
<dbReference type="Proteomes" id="UP000076727">
    <property type="component" value="Unassembled WGS sequence"/>
</dbReference>
<feature type="compositionally biased region" description="Acidic residues" evidence="1">
    <location>
        <begin position="43"/>
        <end position="69"/>
    </location>
</feature>